<comment type="caution">
    <text evidence="3">The sequence shown here is derived from an EMBL/GenBank/DDBJ whole genome shotgun (WGS) entry which is preliminary data.</text>
</comment>
<gene>
    <name evidence="3" type="ORF">EWE74_01135</name>
</gene>
<protein>
    <recommendedName>
        <fullName evidence="2">Signal transduction histidine kinase internal region domain-containing protein</fullName>
    </recommendedName>
</protein>
<keyword evidence="1" id="KW-0472">Membrane</keyword>
<accession>A0A4Q6XXE7</accession>
<dbReference type="Pfam" id="PF06580">
    <property type="entry name" value="His_kinase"/>
    <property type="match status" value="1"/>
</dbReference>
<dbReference type="Proteomes" id="UP000292855">
    <property type="component" value="Unassembled WGS sequence"/>
</dbReference>
<dbReference type="EMBL" id="SGIT01000001">
    <property type="protein sequence ID" value="RZF61477.1"/>
    <property type="molecule type" value="Genomic_DNA"/>
</dbReference>
<feature type="domain" description="Signal transduction histidine kinase internal region" evidence="2">
    <location>
        <begin position="163"/>
        <end position="238"/>
    </location>
</feature>
<dbReference type="InterPro" id="IPR050640">
    <property type="entry name" value="Bact_2-comp_sensor_kinase"/>
</dbReference>
<evidence type="ECO:0000259" key="2">
    <source>
        <dbReference type="Pfam" id="PF06580"/>
    </source>
</evidence>
<dbReference type="InterPro" id="IPR010559">
    <property type="entry name" value="Sig_transdc_His_kin_internal"/>
</dbReference>
<evidence type="ECO:0000313" key="4">
    <source>
        <dbReference type="Proteomes" id="UP000292855"/>
    </source>
</evidence>
<reference evidence="3 4" key="1">
    <citation type="submission" date="2019-02" db="EMBL/GenBank/DDBJ databases">
        <authorList>
            <person name="Li Y."/>
        </authorList>
    </citation>
    <scope>NUCLEOTIDE SEQUENCE [LARGE SCALE GENOMIC DNA]</scope>
    <source>
        <strain evidence="3 4">30C10-4-7</strain>
    </source>
</reference>
<feature type="transmembrane region" description="Helical" evidence="1">
    <location>
        <begin position="70"/>
        <end position="93"/>
    </location>
</feature>
<name>A0A4Q6XXE7_9SPHI</name>
<sequence length="361" mass="42432">MPKHFFFREAFKIQLFIWPIYWLMTVLLNYHLHPERTLWEQLIAFGMFILTFNASTALFFFLFVKGRKWLVWLGLVLLFVLSSSGVYHVVYRLMPKYGMVMMEPDRLSNSNKFLWEMLNNYLTLILAAGALVLHIRSKKNLIRKERETQARLEKEKEANASLLAMLGAQVDPHFTFNILAGVQAQCEEQLPNEARTIELLTDMWRYAQSSAKKPIVIIEKEIDAVNRYLELERTRFEHCYVNFSIEGEACGQKLPPGVLRTCLENAFKYGYRGLADKPIEAKLWLMDDGFRFVCKNWVNKNRENILSTGTGLSSTRRRLELLFPNTHEMHVWETADNIFTVEITILEYEDDFRDFEMRGAR</sequence>
<keyword evidence="4" id="KW-1185">Reference proteome</keyword>
<feature type="transmembrane region" description="Helical" evidence="1">
    <location>
        <begin position="113"/>
        <end position="135"/>
    </location>
</feature>
<evidence type="ECO:0000256" key="1">
    <source>
        <dbReference type="SAM" id="Phobius"/>
    </source>
</evidence>
<dbReference type="PANTHER" id="PTHR34220:SF7">
    <property type="entry name" value="SENSOR HISTIDINE KINASE YPDA"/>
    <property type="match status" value="1"/>
</dbReference>
<feature type="transmembrane region" description="Helical" evidence="1">
    <location>
        <begin position="12"/>
        <end position="30"/>
    </location>
</feature>
<dbReference type="GO" id="GO:0000155">
    <property type="term" value="F:phosphorelay sensor kinase activity"/>
    <property type="evidence" value="ECO:0007669"/>
    <property type="project" value="InterPro"/>
</dbReference>
<dbReference type="AlphaFoldDB" id="A0A4Q6XXE7"/>
<keyword evidence="1" id="KW-0812">Transmembrane</keyword>
<dbReference type="GO" id="GO:0016020">
    <property type="term" value="C:membrane"/>
    <property type="evidence" value="ECO:0007669"/>
    <property type="project" value="InterPro"/>
</dbReference>
<feature type="transmembrane region" description="Helical" evidence="1">
    <location>
        <begin position="42"/>
        <end position="63"/>
    </location>
</feature>
<evidence type="ECO:0000313" key="3">
    <source>
        <dbReference type="EMBL" id="RZF61477.1"/>
    </source>
</evidence>
<proteinExistence type="predicted"/>
<organism evidence="3 4">
    <name type="scientific">Sphingobacterium corticibacterium</name>
    <dbReference type="NCBI Taxonomy" id="2484746"/>
    <lineage>
        <taxon>Bacteria</taxon>
        <taxon>Pseudomonadati</taxon>
        <taxon>Bacteroidota</taxon>
        <taxon>Sphingobacteriia</taxon>
        <taxon>Sphingobacteriales</taxon>
        <taxon>Sphingobacteriaceae</taxon>
        <taxon>Sphingobacterium</taxon>
    </lineage>
</organism>
<keyword evidence="1" id="KW-1133">Transmembrane helix</keyword>
<dbReference type="PANTHER" id="PTHR34220">
    <property type="entry name" value="SENSOR HISTIDINE KINASE YPDA"/>
    <property type="match status" value="1"/>
</dbReference>
<dbReference type="OrthoDB" id="9792992at2"/>